<keyword evidence="3" id="KW-1185">Reference proteome</keyword>
<sequence length="152" mass="16691">MFSFLERTGELSFAEKRAWIMGVVSAVAYGAYLVALLRKPAHLSLAETPYVAPMLWSIAGAIAANLLLQFLDAALSPKEAWKTDDRDQQIHRFGEYIGHSLIILAAVSALGMALADLETFWIANVLYLGFFLAAILGSVAKIVAYRRGFQPQ</sequence>
<evidence type="ECO:0008006" key="4">
    <source>
        <dbReference type="Google" id="ProtNLM"/>
    </source>
</evidence>
<dbReference type="Proteomes" id="UP000569951">
    <property type="component" value="Unassembled WGS sequence"/>
</dbReference>
<accession>A0A841HXQ9</accession>
<dbReference type="EMBL" id="JACHHG010000005">
    <property type="protein sequence ID" value="MBB6098321.1"/>
    <property type="molecule type" value="Genomic_DNA"/>
</dbReference>
<gene>
    <name evidence="2" type="ORF">HNR42_001746</name>
</gene>
<dbReference type="RefSeq" id="WP_183986601.1">
    <property type="nucleotide sequence ID" value="NZ_JACHHG010000005.1"/>
</dbReference>
<evidence type="ECO:0000313" key="3">
    <source>
        <dbReference type="Proteomes" id="UP000569951"/>
    </source>
</evidence>
<name>A0A841HXQ9_9DEIO</name>
<keyword evidence="1" id="KW-1133">Transmembrane helix</keyword>
<keyword evidence="1" id="KW-0812">Transmembrane</keyword>
<feature type="transmembrane region" description="Helical" evidence="1">
    <location>
        <begin position="55"/>
        <end position="75"/>
    </location>
</feature>
<feature type="transmembrane region" description="Helical" evidence="1">
    <location>
        <begin position="96"/>
        <end position="115"/>
    </location>
</feature>
<feature type="transmembrane region" description="Helical" evidence="1">
    <location>
        <begin position="18"/>
        <end position="35"/>
    </location>
</feature>
<evidence type="ECO:0000256" key="1">
    <source>
        <dbReference type="SAM" id="Phobius"/>
    </source>
</evidence>
<protein>
    <recommendedName>
        <fullName evidence="4">Transmembrane protein</fullName>
    </recommendedName>
</protein>
<feature type="transmembrane region" description="Helical" evidence="1">
    <location>
        <begin position="121"/>
        <end position="144"/>
    </location>
</feature>
<keyword evidence="1" id="KW-0472">Membrane</keyword>
<reference evidence="2 3" key="1">
    <citation type="submission" date="2020-08" db="EMBL/GenBank/DDBJ databases">
        <title>Genomic Encyclopedia of Type Strains, Phase IV (KMG-IV): sequencing the most valuable type-strain genomes for metagenomic binning, comparative biology and taxonomic classification.</title>
        <authorList>
            <person name="Goeker M."/>
        </authorList>
    </citation>
    <scope>NUCLEOTIDE SEQUENCE [LARGE SCALE GENOMIC DNA]</scope>
    <source>
        <strain evidence="2 3">DSM 21458</strain>
    </source>
</reference>
<dbReference type="AlphaFoldDB" id="A0A841HXQ9"/>
<evidence type="ECO:0000313" key="2">
    <source>
        <dbReference type="EMBL" id="MBB6098321.1"/>
    </source>
</evidence>
<proteinExistence type="predicted"/>
<comment type="caution">
    <text evidence="2">The sequence shown here is derived from an EMBL/GenBank/DDBJ whole genome shotgun (WGS) entry which is preliminary data.</text>
</comment>
<organism evidence="2 3">
    <name type="scientific">Deinobacterium chartae</name>
    <dbReference type="NCBI Taxonomy" id="521158"/>
    <lineage>
        <taxon>Bacteria</taxon>
        <taxon>Thermotogati</taxon>
        <taxon>Deinococcota</taxon>
        <taxon>Deinococci</taxon>
        <taxon>Deinococcales</taxon>
        <taxon>Deinococcaceae</taxon>
        <taxon>Deinobacterium</taxon>
    </lineage>
</organism>